<accession>A0A7G9GH47</accession>
<dbReference type="EMBL" id="CP060635">
    <property type="protein sequence ID" value="QNM10129.1"/>
    <property type="molecule type" value="Genomic_DNA"/>
</dbReference>
<protein>
    <submittedName>
        <fullName evidence="1">Uncharacterized protein</fullName>
    </submittedName>
</protein>
<keyword evidence="2" id="KW-1185">Reference proteome</keyword>
<gene>
    <name evidence="1" type="ORF">H9Q79_07625</name>
</gene>
<organism evidence="1 2">
    <name type="scientific">Wansuia hejianensis</name>
    <dbReference type="NCBI Taxonomy" id="2763667"/>
    <lineage>
        <taxon>Bacteria</taxon>
        <taxon>Bacillati</taxon>
        <taxon>Bacillota</taxon>
        <taxon>Clostridia</taxon>
        <taxon>Lachnospirales</taxon>
        <taxon>Lachnospiraceae</taxon>
        <taxon>Wansuia</taxon>
    </lineage>
</organism>
<dbReference type="AlphaFoldDB" id="A0A7G9GH47"/>
<reference evidence="1 2" key="1">
    <citation type="submission" date="2020-08" db="EMBL/GenBank/DDBJ databases">
        <authorList>
            <person name="Liu C."/>
            <person name="Sun Q."/>
        </authorList>
    </citation>
    <scope>NUCLEOTIDE SEQUENCE [LARGE SCALE GENOMIC DNA]</scope>
    <source>
        <strain evidence="1 2">NSJ-29</strain>
    </source>
</reference>
<dbReference type="RefSeq" id="WP_118645550.1">
    <property type="nucleotide sequence ID" value="NZ_CP060635.1"/>
</dbReference>
<proteinExistence type="predicted"/>
<dbReference type="KEGG" id="whj:H9Q79_07625"/>
<dbReference type="Proteomes" id="UP000515860">
    <property type="component" value="Chromosome"/>
</dbReference>
<name>A0A7G9GH47_9FIRM</name>
<sequence>MLTVFNRKEVAATYDMAEQSRVRRILAENHIDYRVKVINRKSPSAFSDTRARTGTFGEKPELFYEYFIYVHKRDAEEAQFVLRKP</sequence>
<evidence type="ECO:0000313" key="1">
    <source>
        <dbReference type="EMBL" id="QNM10129.1"/>
    </source>
</evidence>
<evidence type="ECO:0000313" key="2">
    <source>
        <dbReference type="Proteomes" id="UP000515860"/>
    </source>
</evidence>